<reference evidence="2 3" key="1">
    <citation type="journal article" date="2017" name="BMC Genomics">
        <title>Chromosome level assembly and secondary metabolite potential of the parasitic fungus Cordyceps militaris.</title>
        <authorList>
            <person name="Kramer G.J."/>
            <person name="Nodwell J.R."/>
        </authorList>
    </citation>
    <scope>NUCLEOTIDE SEQUENCE [LARGE SCALE GENOMIC DNA]</scope>
    <source>
        <strain evidence="2 3">ATCC 34164</strain>
    </source>
</reference>
<feature type="region of interest" description="Disordered" evidence="1">
    <location>
        <begin position="1"/>
        <end position="44"/>
    </location>
</feature>
<sequence length="265" mass="30228">MEGGSYEGSMHSDTIVRWNTAKELPNRKTTNTTTPNSPHGERDMRFNLPEIRFSHDDGSTDWLSNESNHHDDGSTDWLSNENDSHDISVDDSRPPLDYTFLPRADSISTHVLDNSLARADHVLRLRKQARRERRALKESGDYLGVQGVNPETGRMDVETPTDSEESHPSLGASPAEHSQPKRMIVTFDPRVTEKEHKKMLLKAREDELRRMETSKLEAEEVADQLMWRRHTKEWSIVKDPGASRLQQQLGSTPGLQPLVILIINY</sequence>
<dbReference type="Proteomes" id="UP000323067">
    <property type="component" value="Chromosome v"/>
</dbReference>
<organism evidence="2 3">
    <name type="scientific">Cordyceps militaris</name>
    <name type="common">Caterpillar fungus</name>
    <name type="synonym">Clavaria militaris</name>
    <dbReference type="NCBI Taxonomy" id="73501"/>
    <lineage>
        <taxon>Eukaryota</taxon>
        <taxon>Fungi</taxon>
        <taxon>Dikarya</taxon>
        <taxon>Ascomycota</taxon>
        <taxon>Pezizomycotina</taxon>
        <taxon>Sordariomycetes</taxon>
        <taxon>Hypocreomycetidae</taxon>
        <taxon>Hypocreales</taxon>
        <taxon>Cordycipitaceae</taxon>
        <taxon>Cordyceps</taxon>
    </lineage>
</organism>
<feature type="compositionally biased region" description="Low complexity" evidence="1">
    <location>
        <begin position="27"/>
        <end position="38"/>
    </location>
</feature>
<feature type="region of interest" description="Disordered" evidence="1">
    <location>
        <begin position="57"/>
        <end position="91"/>
    </location>
</feature>
<accession>A0A2H4SLG1</accession>
<gene>
    <name evidence="2" type="ORF">A9K55_004466</name>
</gene>
<protein>
    <submittedName>
        <fullName evidence="2">Meiotically up-regulated</fullName>
    </submittedName>
</protein>
<proteinExistence type="predicted"/>
<dbReference type="VEuPathDB" id="FungiDB:A9K55_004466"/>
<evidence type="ECO:0000256" key="1">
    <source>
        <dbReference type="SAM" id="MobiDB-lite"/>
    </source>
</evidence>
<dbReference type="EMBL" id="CP023325">
    <property type="protein sequence ID" value="ATY63929.1"/>
    <property type="molecule type" value="Genomic_DNA"/>
</dbReference>
<evidence type="ECO:0000313" key="3">
    <source>
        <dbReference type="Proteomes" id="UP000323067"/>
    </source>
</evidence>
<evidence type="ECO:0000313" key="2">
    <source>
        <dbReference type="EMBL" id="ATY63929.1"/>
    </source>
</evidence>
<feature type="region of interest" description="Disordered" evidence="1">
    <location>
        <begin position="143"/>
        <end position="180"/>
    </location>
</feature>
<dbReference type="AlphaFoldDB" id="A0A2H4SLG1"/>
<name>A0A2H4SLG1_CORMI</name>
<dbReference type="OrthoDB" id="3439820at2759"/>
<feature type="compositionally biased region" description="Basic and acidic residues" evidence="1">
    <location>
        <begin position="82"/>
        <end position="91"/>
    </location>
</feature>